<sequence>MSITKRLKAEIQDINNHKQLINFQGRLATLLEENKIRDYSQYRDAELIKDGAFMPFLVCYLVAHTSYA</sequence>
<keyword evidence="2" id="KW-1185">Reference proteome</keyword>
<dbReference type="Proteomes" id="UP000093514">
    <property type="component" value="Unassembled WGS sequence"/>
</dbReference>
<name>A0A1C0ADJ3_9FIRM</name>
<dbReference type="EMBL" id="LWDV01000002">
    <property type="protein sequence ID" value="OCL28760.1"/>
    <property type="molecule type" value="Genomic_DNA"/>
</dbReference>
<dbReference type="AlphaFoldDB" id="A0A1C0ADJ3"/>
<gene>
    <name evidence="1" type="ORF">U472_00120</name>
</gene>
<organism evidence="1 2">
    <name type="scientific">Orenia metallireducens</name>
    <dbReference type="NCBI Taxonomy" id="1413210"/>
    <lineage>
        <taxon>Bacteria</taxon>
        <taxon>Bacillati</taxon>
        <taxon>Bacillota</taxon>
        <taxon>Clostridia</taxon>
        <taxon>Halanaerobiales</taxon>
        <taxon>Halobacteroidaceae</taxon>
        <taxon>Orenia</taxon>
    </lineage>
</organism>
<protein>
    <submittedName>
        <fullName evidence="1">Uncharacterized protein</fullName>
    </submittedName>
</protein>
<dbReference type="RefSeq" id="WP_068714274.1">
    <property type="nucleotide sequence ID" value="NZ_LWDV01000002.1"/>
</dbReference>
<comment type="caution">
    <text evidence="1">The sequence shown here is derived from an EMBL/GenBank/DDBJ whole genome shotgun (WGS) entry which is preliminary data.</text>
</comment>
<accession>A0A1C0ADJ3</accession>
<evidence type="ECO:0000313" key="1">
    <source>
        <dbReference type="EMBL" id="OCL28760.1"/>
    </source>
</evidence>
<evidence type="ECO:0000313" key="2">
    <source>
        <dbReference type="Proteomes" id="UP000093514"/>
    </source>
</evidence>
<reference evidence="1 2" key="2">
    <citation type="submission" date="2016-08" db="EMBL/GenBank/DDBJ databases">
        <title>Orenia metallireducens sp. nov. strain Z6, a Novel Metal-reducing Firmicute from the Deep Subsurface.</title>
        <authorList>
            <person name="Maxim B.I."/>
            <person name="Kenneth K."/>
            <person name="Flynn T.M."/>
            <person name="Oloughlin E.J."/>
            <person name="Locke R.A."/>
            <person name="Weber J.R."/>
            <person name="Egan S.M."/>
            <person name="Mackie R.I."/>
            <person name="Cann I.K."/>
        </authorList>
    </citation>
    <scope>NUCLEOTIDE SEQUENCE [LARGE SCALE GENOMIC DNA]</scope>
    <source>
        <strain evidence="1 2">Z6</strain>
    </source>
</reference>
<reference evidence="2" key="1">
    <citation type="submission" date="2016-07" db="EMBL/GenBank/DDBJ databases">
        <authorList>
            <person name="Florea S."/>
            <person name="Webb J.S."/>
            <person name="Jaromczyk J."/>
            <person name="Schardl C.L."/>
        </authorList>
    </citation>
    <scope>NUCLEOTIDE SEQUENCE [LARGE SCALE GENOMIC DNA]</scope>
    <source>
        <strain evidence="2">Z6</strain>
    </source>
</reference>
<proteinExistence type="predicted"/>